<dbReference type="GO" id="GO:0032357">
    <property type="term" value="F:oxidized purine DNA binding"/>
    <property type="evidence" value="ECO:0007669"/>
    <property type="project" value="TreeGrafter"/>
</dbReference>
<feature type="region of interest" description="Disordered" evidence="14">
    <location>
        <begin position="381"/>
        <end position="422"/>
    </location>
</feature>
<keyword evidence="10" id="KW-0411">Iron-sulfur</keyword>
<dbReference type="PROSITE" id="PS00764">
    <property type="entry name" value="ENDONUCLEASE_III_1"/>
    <property type="match status" value="1"/>
</dbReference>
<evidence type="ECO:0000256" key="10">
    <source>
        <dbReference type="ARBA" id="ARBA00023014"/>
    </source>
</evidence>
<dbReference type="InterPro" id="IPR029119">
    <property type="entry name" value="MutY_C"/>
</dbReference>
<comment type="catalytic activity">
    <reaction evidence="1 13">
        <text>Hydrolyzes free adenine bases from 7,8-dihydro-8-oxoguanine:adenine mismatched double-stranded DNA, leaving an apurinic site.</text>
        <dbReference type="EC" id="3.2.2.31"/>
    </reaction>
</comment>
<comment type="cofactor">
    <cofactor evidence="13">
        <name>[4Fe-4S] cluster</name>
        <dbReference type="ChEBI" id="CHEBI:49883"/>
    </cofactor>
    <text evidence="13">Binds 1 [4Fe-4S] cluster.</text>
</comment>
<evidence type="ECO:0000259" key="15">
    <source>
        <dbReference type="SMART" id="SM00478"/>
    </source>
</evidence>
<evidence type="ECO:0000256" key="11">
    <source>
        <dbReference type="ARBA" id="ARBA00023204"/>
    </source>
</evidence>
<dbReference type="SMART" id="SM00478">
    <property type="entry name" value="ENDO3c"/>
    <property type="match status" value="1"/>
</dbReference>
<dbReference type="Gene3D" id="3.90.79.10">
    <property type="entry name" value="Nucleoside Triphosphate Pyrophosphohydrolase"/>
    <property type="match status" value="1"/>
</dbReference>
<keyword evidence="6" id="KW-0479">Metal-binding</keyword>
<comment type="similarity">
    <text evidence="2 13">Belongs to the Nth/MutY family.</text>
</comment>
<dbReference type="InterPro" id="IPR015797">
    <property type="entry name" value="NUDIX_hydrolase-like_dom_sf"/>
</dbReference>
<dbReference type="FunFam" id="1.10.1670.10:FF:000002">
    <property type="entry name" value="Adenine DNA glycosylase"/>
    <property type="match status" value="1"/>
</dbReference>
<dbReference type="OrthoDB" id="10248838at2759"/>
<protein>
    <recommendedName>
        <fullName evidence="4 13">Adenine DNA glycosylase</fullName>
        <ecNumber evidence="3 13">3.2.2.31</ecNumber>
    </recommendedName>
</protein>
<dbReference type="InterPro" id="IPR000445">
    <property type="entry name" value="HhH_motif"/>
</dbReference>
<dbReference type="InterPro" id="IPR003265">
    <property type="entry name" value="HhH-GPD_domain"/>
</dbReference>
<dbReference type="InParanoid" id="A0A152A7C4"/>
<keyword evidence="11" id="KW-0234">DNA repair</keyword>
<dbReference type="GO" id="GO:0006298">
    <property type="term" value="P:mismatch repair"/>
    <property type="evidence" value="ECO:0007669"/>
    <property type="project" value="TreeGrafter"/>
</dbReference>
<dbReference type="Gene3D" id="1.10.340.30">
    <property type="entry name" value="Hypothetical protein, domain 2"/>
    <property type="match status" value="1"/>
</dbReference>
<dbReference type="Gene3D" id="1.10.1670.10">
    <property type="entry name" value="Helix-hairpin-Helix base-excision DNA repair enzymes (C-terminal)"/>
    <property type="match status" value="1"/>
</dbReference>
<dbReference type="Proteomes" id="UP000076078">
    <property type="component" value="Unassembled WGS sequence"/>
</dbReference>
<dbReference type="AlphaFoldDB" id="A0A152A7C4"/>
<dbReference type="FunCoup" id="A0A152A7C4">
    <property type="interactions" value="146"/>
</dbReference>
<evidence type="ECO:0000256" key="12">
    <source>
        <dbReference type="ARBA" id="ARBA00023295"/>
    </source>
</evidence>
<dbReference type="SUPFAM" id="SSF55811">
    <property type="entry name" value="Nudix"/>
    <property type="match status" value="1"/>
</dbReference>
<evidence type="ECO:0000256" key="9">
    <source>
        <dbReference type="ARBA" id="ARBA00023004"/>
    </source>
</evidence>
<evidence type="ECO:0000313" key="16">
    <source>
        <dbReference type="EMBL" id="KYR02153.1"/>
    </source>
</evidence>
<evidence type="ECO:0000313" key="17">
    <source>
        <dbReference type="Proteomes" id="UP000076078"/>
    </source>
</evidence>
<evidence type="ECO:0000256" key="5">
    <source>
        <dbReference type="ARBA" id="ARBA00022485"/>
    </source>
</evidence>
<dbReference type="Pfam" id="PF14815">
    <property type="entry name" value="NUDIX_4"/>
    <property type="match status" value="1"/>
</dbReference>
<evidence type="ECO:0000256" key="14">
    <source>
        <dbReference type="SAM" id="MobiDB-lite"/>
    </source>
</evidence>
<feature type="compositionally biased region" description="Acidic residues" evidence="14">
    <location>
        <begin position="382"/>
        <end position="405"/>
    </location>
</feature>
<dbReference type="GO" id="GO:0046872">
    <property type="term" value="F:metal ion binding"/>
    <property type="evidence" value="ECO:0007669"/>
    <property type="project" value="UniProtKB-UniRule"/>
</dbReference>
<dbReference type="Pfam" id="PF00730">
    <property type="entry name" value="HhH-GPD"/>
    <property type="match status" value="1"/>
</dbReference>
<keyword evidence="12 13" id="KW-0326">Glycosidase</keyword>
<evidence type="ECO:0000256" key="13">
    <source>
        <dbReference type="RuleBase" id="RU365096"/>
    </source>
</evidence>
<dbReference type="InterPro" id="IPR004035">
    <property type="entry name" value="Endouclease-III_FeS-bd_BS"/>
</dbReference>
<evidence type="ECO:0000256" key="8">
    <source>
        <dbReference type="ARBA" id="ARBA00022801"/>
    </source>
</evidence>
<gene>
    <name evidence="16" type="ORF">DLAC_00957</name>
</gene>
<dbReference type="GO" id="GO:0051539">
    <property type="term" value="F:4 iron, 4 sulfur cluster binding"/>
    <property type="evidence" value="ECO:0007669"/>
    <property type="project" value="UniProtKB-UniRule"/>
</dbReference>
<evidence type="ECO:0000256" key="7">
    <source>
        <dbReference type="ARBA" id="ARBA00022763"/>
    </source>
</evidence>
<dbReference type="InterPro" id="IPR011257">
    <property type="entry name" value="DNA_glycosylase"/>
</dbReference>
<evidence type="ECO:0000256" key="3">
    <source>
        <dbReference type="ARBA" id="ARBA00012045"/>
    </source>
</evidence>
<dbReference type="InterPro" id="IPR023170">
    <property type="entry name" value="HhH_base_excis_C"/>
</dbReference>
<evidence type="ECO:0000256" key="4">
    <source>
        <dbReference type="ARBA" id="ARBA00022023"/>
    </source>
</evidence>
<dbReference type="GO" id="GO:0000701">
    <property type="term" value="F:purine-specific mismatch base pair DNA N-glycosylase activity"/>
    <property type="evidence" value="ECO:0007669"/>
    <property type="project" value="UniProtKB-EC"/>
</dbReference>
<dbReference type="InterPro" id="IPR044298">
    <property type="entry name" value="MIG/MutY"/>
</dbReference>
<evidence type="ECO:0000256" key="2">
    <source>
        <dbReference type="ARBA" id="ARBA00008343"/>
    </source>
</evidence>
<accession>A0A152A7C4</accession>
<keyword evidence="7 13" id="KW-0227">DNA damage</keyword>
<dbReference type="GO" id="GO:0035485">
    <property type="term" value="F:adenine/guanine mispair binding"/>
    <property type="evidence" value="ECO:0007669"/>
    <property type="project" value="TreeGrafter"/>
</dbReference>
<dbReference type="EC" id="3.2.2.31" evidence="3 13"/>
<dbReference type="SUPFAM" id="SSF48150">
    <property type="entry name" value="DNA-glycosylase"/>
    <property type="match status" value="1"/>
</dbReference>
<dbReference type="PANTHER" id="PTHR42944:SF1">
    <property type="entry name" value="ADENINE DNA GLYCOSYLASE"/>
    <property type="match status" value="1"/>
</dbReference>
<name>A0A152A7C4_TIELA</name>
<dbReference type="GO" id="GO:0005634">
    <property type="term" value="C:nucleus"/>
    <property type="evidence" value="ECO:0007669"/>
    <property type="project" value="TreeGrafter"/>
</dbReference>
<dbReference type="OMA" id="CIPRNPK"/>
<dbReference type="GO" id="GO:0034039">
    <property type="term" value="F:8-oxo-7,8-dihydroguanine DNA N-glycosylase activity"/>
    <property type="evidence" value="ECO:0007669"/>
    <property type="project" value="TreeGrafter"/>
</dbReference>
<sequence>MPNTKKIKIEYEDNPEDLKPPVHSKEYHQFNENEIKEIRSALLIWYNKNKRDLPWRDFKENETEDEINNRSYRVWISEIMSQQTKIATVLEYFNKWIKKWPTVNDLASATLDEVNQVWAGLGYYRRAKGIHEAAKYIVEYLNGKMPRTVKELLVLKGVGPYTAGAIASQAFNQVEPLVDGNVIRVLSRLRSIGANSKKASTTKLYWQLASDLVDTEKPGDFNQSLMELGAILCKVKSPLCSECPIQSQCQAYKEEYDYKQSQKLKSTTSKNSILNYFSSKTTTTTTTTKDSIQNNNNDNDKNSKIVPIKDVCDICESFEDTDSPTTTVTKYPKKVVKSKPREENVYVIMIKYKNQYLIVQRPDTGLLASLWEAPSYIQVIEKDDEEDEDEDEEDDDNEEDEEDEENSKNKKRKKPSKKKNTTKTSITTSLSTLIDKFLLNDKSKKLGVLPSNIKKLGTTDHLFSHIHQTLTVYTVDIDDKTTIKLKDNVKSKWITLEQVNQEAISNQMKKCFQLVIDK</sequence>
<dbReference type="CDD" id="cd00056">
    <property type="entry name" value="ENDO3c"/>
    <property type="match status" value="1"/>
</dbReference>
<keyword evidence="5" id="KW-0004">4Fe-4S</keyword>
<dbReference type="Pfam" id="PF00633">
    <property type="entry name" value="HHH"/>
    <property type="match status" value="1"/>
</dbReference>
<comment type="caution">
    <text evidence="16">The sequence shown here is derived from an EMBL/GenBank/DDBJ whole genome shotgun (WGS) entry which is preliminary data.</text>
</comment>
<dbReference type="EMBL" id="LODT01000004">
    <property type="protein sequence ID" value="KYR02153.1"/>
    <property type="molecule type" value="Genomic_DNA"/>
</dbReference>
<feature type="compositionally biased region" description="Basic residues" evidence="14">
    <location>
        <begin position="409"/>
        <end position="421"/>
    </location>
</feature>
<dbReference type="GO" id="GO:0006284">
    <property type="term" value="P:base-excision repair"/>
    <property type="evidence" value="ECO:0007669"/>
    <property type="project" value="UniProtKB-UniRule"/>
</dbReference>
<feature type="domain" description="HhH-GPD" evidence="15">
    <location>
        <begin position="80"/>
        <end position="231"/>
    </location>
</feature>
<keyword evidence="17" id="KW-1185">Reference proteome</keyword>
<comment type="function">
    <text evidence="13">Adenine glycosylase active on G-A mispairs.</text>
</comment>
<dbReference type="STRING" id="361077.A0A152A7C4"/>
<organism evidence="16 17">
    <name type="scientific">Tieghemostelium lacteum</name>
    <name type="common">Slime mold</name>
    <name type="synonym">Dictyostelium lacteum</name>
    <dbReference type="NCBI Taxonomy" id="361077"/>
    <lineage>
        <taxon>Eukaryota</taxon>
        <taxon>Amoebozoa</taxon>
        <taxon>Evosea</taxon>
        <taxon>Eumycetozoa</taxon>
        <taxon>Dictyostelia</taxon>
        <taxon>Dictyosteliales</taxon>
        <taxon>Raperosteliaceae</taxon>
        <taxon>Tieghemostelium</taxon>
    </lineage>
</organism>
<dbReference type="FunFam" id="1.10.340.30:FF:000002">
    <property type="entry name" value="Adenine DNA glycosylase"/>
    <property type="match status" value="1"/>
</dbReference>
<keyword evidence="9 13" id="KW-0408">Iron</keyword>
<proteinExistence type="inferred from homology"/>
<keyword evidence="8" id="KW-0378">Hydrolase</keyword>
<evidence type="ECO:0000256" key="6">
    <source>
        <dbReference type="ARBA" id="ARBA00022723"/>
    </source>
</evidence>
<reference evidence="16 17" key="1">
    <citation type="submission" date="2015-12" db="EMBL/GenBank/DDBJ databases">
        <title>Dictyostelia acquired genes for synthesis and detection of signals that induce cell-type specialization by lateral gene transfer from prokaryotes.</title>
        <authorList>
            <person name="Gloeckner G."/>
            <person name="Schaap P."/>
        </authorList>
    </citation>
    <scope>NUCLEOTIDE SEQUENCE [LARGE SCALE GENOMIC DNA]</scope>
    <source>
        <strain evidence="16 17">TK</strain>
    </source>
</reference>
<dbReference type="PANTHER" id="PTHR42944">
    <property type="entry name" value="ADENINE DNA GLYCOSYLASE"/>
    <property type="match status" value="1"/>
</dbReference>
<dbReference type="CDD" id="cd03431">
    <property type="entry name" value="NUDIX_DNA_Glycosylase_C-MutY"/>
    <property type="match status" value="1"/>
</dbReference>
<evidence type="ECO:0000256" key="1">
    <source>
        <dbReference type="ARBA" id="ARBA00000843"/>
    </source>
</evidence>